<dbReference type="Gene3D" id="1.20.58.480">
    <property type="match status" value="1"/>
</dbReference>
<evidence type="ECO:0000313" key="4">
    <source>
        <dbReference type="EMBL" id="KAL2917434.1"/>
    </source>
</evidence>
<organism evidence="4 5">
    <name type="scientific">Polyrhizophydium stewartii</name>
    <dbReference type="NCBI Taxonomy" id="2732419"/>
    <lineage>
        <taxon>Eukaryota</taxon>
        <taxon>Fungi</taxon>
        <taxon>Fungi incertae sedis</taxon>
        <taxon>Chytridiomycota</taxon>
        <taxon>Chytridiomycota incertae sedis</taxon>
        <taxon>Chytridiomycetes</taxon>
        <taxon>Rhizophydiales</taxon>
        <taxon>Rhizophydiales incertae sedis</taxon>
        <taxon>Polyrhizophydium</taxon>
    </lineage>
</organism>
<protein>
    <submittedName>
        <fullName evidence="4">Indoleamine 2,3-dioxygenase</fullName>
        <ecNumber evidence="4">1.13.11.52</ecNumber>
    </submittedName>
</protein>
<gene>
    <name evidence="4" type="primary">BNA2</name>
    <name evidence="4" type="ORF">HK105_203100</name>
</gene>
<evidence type="ECO:0000313" key="5">
    <source>
        <dbReference type="Proteomes" id="UP001527925"/>
    </source>
</evidence>
<dbReference type="SUPFAM" id="SSF140959">
    <property type="entry name" value="Indolic compounds 2,3-dioxygenase-like"/>
    <property type="match status" value="1"/>
</dbReference>
<dbReference type="PANTHER" id="PTHR28657:SF5">
    <property type="entry name" value="INDOLEAMINE 2,3-DIOXYGENASE"/>
    <property type="match status" value="1"/>
</dbReference>
<name>A0ABR4NDB9_9FUNG</name>
<keyword evidence="2" id="KW-0479">Metal-binding</keyword>
<comment type="similarity">
    <text evidence="1">Belongs to the indoleamine 2,3-dioxygenase family.</text>
</comment>
<comment type="caution">
    <text evidence="4">The sequence shown here is derived from an EMBL/GenBank/DDBJ whole genome shotgun (WGS) entry which is preliminary data.</text>
</comment>
<dbReference type="InterPro" id="IPR000898">
    <property type="entry name" value="Indolamine_dOase"/>
</dbReference>
<keyword evidence="3" id="KW-0408">Iron</keyword>
<dbReference type="GO" id="GO:0033754">
    <property type="term" value="F:indoleamine 2,3-dioxygenase activity"/>
    <property type="evidence" value="ECO:0007669"/>
    <property type="project" value="UniProtKB-EC"/>
</dbReference>
<reference evidence="4 5" key="1">
    <citation type="submission" date="2023-09" db="EMBL/GenBank/DDBJ databases">
        <title>Pangenome analysis of Batrachochytrium dendrobatidis and related Chytrids.</title>
        <authorList>
            <person name="Yacoub M.N."/>
            <person name="Stajich J.E."/>
            <person name="James T.Y."/>
        </authorList>
    </citation>
    <scope>NUCLEOTIDE SEQUENCE [LARGE SCALE GENOMIC DNA]</scope>
    <source>
        <strain evidence="4 5">JEL0888</strain>
    </source>
</reference>
<dbReference type="EMBL" id="JADGIZ020000011">
    <property type="protein sequence ID" value="KAL2917434.1"/>
    <property type="molecule type" value="Genomic_DNA"/>
</dbReference>
<evidence type="ECO:0000256" key="1">
    <source>
        <dbReference type="ARBA" id="ARBA00007119"/>
    </source>
</evidence>
<accession>A0ABR4NDB9</accession>
<dbReference type="EC" id="1.13.11.52" evidence="4"/>
<evidence type="ECO:0000256" key="2">
    <source>
        <dbReference type="ARBA" id="ARBA00022723"/>
    </source>
</evidence>
<evidence type="ECO:0000256" key="3">
    <source>
        <dbReference type="ARBA" id="ARBA00023004"/>
    </source>
</evidence>
<keyword evidence="5" id="KW-1185">Reference proteome</keyword>
<dbReference type="InterPro" id="IPR037217">
    <property type="entry name" value="Trp/Indoleamine_2_3_dOase-like"/>
</dbReference>
<dbReference type="Proteomes" id="UP001527925">
    <property type="component" value="Unassembled WGS sequence"/>
</dbReference>
<sequence length="430" mass="47269">MPQTMAGPVPRLADYGIDEATGFLSNPPPLRRLPAYFEPWEQVLDDLHQLLVAGALRTRVRKLPMMDTSRLGPKPEWHRAFMVLSFIAHSHIIGIPKVDTVEPIIPEVIARPWFAIAKKLELKPVISYAAVELANWFLLDPEGPLDLSNIAIQHTFSGVFDEAWFYLIPLGMEAVGAPSIKAMVDAQEAILRDDESAVAAALHIVTDCIDKMCVMLKRMYEKNDPHIFWSRIRNYSGGSKNNANLPNGLFFEGVTEIDADVNQCVPPPKGLVGTWRCYAGASAGQSPLIHSLDVGLGVHHASMPQKSSDSPATKAPAVNPMLEMREYLSAEQRAFFKALGEAPSIREYVSSLSSTSAAQIEFNNAIRALKSFRDIHIQITTVYIILQQKKEAASTGAMSPKGTVGTGGTDLVPFLRQTRQETIDALVKST</sequence>
<keyword evidence="4" id="KW-0560">Oxidoreductase</keyword>
<proteinExistence type="inferred from homology"/>
<dbReference type="Pfam" id="PF01231">
    <property type="entry name" value="IDO"/>
    <property type="match status" value="1"/>
</dbReference>
<dbReference type="PANTHER" id="PTHR28657">
    <property type="entry name" value="INDOLEAMINE 2,3-DIOXYGENASE"/>
    <property type="match status" value="1"/>
</dbReference>